<dbReference type="OrthoDB" id="498590at2759"/>
<evidence type="ECO:0000256" key="2">
    <source>
        <dbReference type="SAM" id="MobiDB-lite"/>
    </source>
</evidence>
<dbReference type="EMBL" id="PJQD01000025">
    <property type="protein sequence ID" value="POY74441.1"/>
    <property type="molecule type" value="Genomic_DNA"/>
</dbReference>
<feature type="compositionally biased region" description="Basic and acidic residues" evidence="2">
    <location>
        <begin position="1470"/>
        <end position="1486"/>
    </location>
</feature>
<organism evidence="4 5">
    <name type="scientific">Rhodotorula taiwanensis</name>
    <dbReference type="NCBI Taxonomy" id="741276"/>
    <lineage>
        <taxon>Eukaryota</taxon>
        <taxon>Fungi</taxon>
        <taxon>Dikarya</taxon>
        <taxon>Basidiomycota</taxon>
        <taxon>Pucciniomycotina</taxon>
        <taxon>Microbotryomycetes</taxon>
        <taxon>Sporidiobolales</taxon>
        <taxon>Sporidiobolaceae</taxon>
        <taxon>Rhodotorula</taxon>
    </lineage>
</organism>
<evidence type="ECO:0000313" key="4">
    <source>
        <dbReference type="EMBL" id="POY74441.1"/>
    </source>
</evidence>
<evidence type="ECO:0000259" key="3">
    <source>
        <dbReference type="PROSITE" id="PS51425"/>
    </source>
</evidence>
<dbReference type="PANTHER" id="PTHR11199:SF0">
    <property type="entry name" value="LD34181P-RELATED"/>
    <property type="match status" value="1"/>
</dbReference>
<dbReference type="Proteomes" id="UP000237144">
    <property type="component" value="Unassembled WGS sequence"/>
</dbReference>
<dbReference type="Pfam" id="PF08514">
    <property type="entry name" value="STAG"/>
    <property type="match status" value="1"/>
</dbReference>
<feature type="compositionally biased region" description="Acidic residues" evidence="2">
    <location>
        <begin position="1058"/>
        <end position="1070"/>
    </location>
</feature>
<feature type="compositionally biased region" description="Low complexity" evidence="2">
    <location>
        <begin position="140"/>
        <end position="156"/>
    </location>
</feature>
<feature type="compositionally biased region" description="Basic residues" evidence="2">
    <location>
        <begin position="1075"/>
        <end position="1089"/>
    </location>
</feature>
<dbReference type="Pfam" id="PF21581">
    <property type="entry name" value="SCD"/>
    <property type="match status" value="1"/>
</dbReference>
<dbReference type="InterPro" id="IPR039662">
    <property type="entry name" value="Cohesin_Scc3/SA"/>
</dbReference>
<feature type="domain" description="SCD" evidence="3">
    <location>
        <begin position="378"/>
        <end position="463"/>
    </location>
</feature>
<protein>
    <recommendedName>
        <fullName evidence="3">SCD domain-containing protein</fullName>
    </recommendedName>
</protein>
<evidence type="ECO:0000313" key="5">
    <source>
        <dbReference type="Proteomes" id="UP000237144"/>
    </source>
</evidence>
<dbReference type="Pfam" id="PF24571">
    <property type="entry name" value="HEAT_SCC3-SA"/>
    <property type="match status" value="1"/>
</dbReference>
<dbReference type="InterPro" id="IPR020839">
    <property type="entry name" value="SCD"/>
</dbReference>
<feature type="coiled-coil region" evidence="1">
    <location>
        <begin position="332"/>
        <end position="369"/>
    </location>
</feature>
<dbReference type="PROSITE" id="PS51425">
    <property type="entry name" value="SCD"/>
    <property type="match status" value="1"/>
</dbReference>
<reference evidence="4 5" key="1">
    <citation type="journal article" date="2018" name="Front. Microbiol.">
        <title>Prospects for Fungal Bioremediation of Acidic Radioactive Waste Sites: Characterization and Genome Sequence of Rhodotorula taiwanensis MD1149.</title>
        <authorList>
            <person name="Tkavc R."/>
            <person name="Matrosova V.Y."/>
            <person name="Grichenko O.E."/>
            <person name="Gostincar C."/>
            <person name="Volpe R.P."/>
            <person name="Klimenkova P."/>
            <person name="Gaidamakova E.K."/>
            <person name="Zhou C.E."/>
            <person name="Stewart B.J."/>
            <person name="Lyman M.G."/>
            <person name="Malfatti S.A."/>
            <person name="Rubinfeld B."/>
            <person name="Courtot M."/>
            <person name="Singh J."/>
            <person name="Dalgard C.L."/>
            <person name="Hamilton T."/>
            <person name="Frey K.G."/>
            <person name="Gunde-Cimerman N."/>
            <person name="Dugan L."/>
            <person name="Daly M.J."/>
        </authorList>
    </citation>
    <scope>NUCLEOTIDE SEQUENCE [LARGE SCALE GENOMIC DNA]</scope>
    <source>
        <strain evidence="4 5">MD1149</strain>
    </source>
</reference>
<dbReference type="InterPro" id="IPR011989">
    <property type="entry name" value="ARM-like"/>
</dbReference>
<feature type="compositionally biased region" description="Low complexity" evidence="2">
    <location>
        <begin position="1424"/>
        <end position="1433"/>
    </location>
</feature>
<proteinExistence type="predicted"/>
<sequence length="1527" mass="167197">MASSDSEGEAAAGGRSSSPAGSPRQTAGRRTSGRVRKQIQRLGASNNKKRATAGSDDDDQDGDSDELESEDAEEDGDDDGEFKVPTSLKTGSRKRAPPGTKADGAPSKRKKTAGTGRKPPTVARRKKAAADDDDDDDEGGAASKRAAATTSAGTAKPGKDFKIDDDNEIFNAVKSPNSALQQVAEDWIESYKEDSGPAMAELVNFVLRCCGCNATIDEHQAEDENGIVENLKDIVDEFKQEANMAYPLISKSKTYKKFRTSLASFLQKLLIASADDLLYSTSYYEHFKAWTHALSSSQIRALRHTATVITLSLVQALSVLRLSVDKEHAQTLRAKEAEVKKGRKDKARLRDMERQVKEAHERLQAVEDLMDESFTGVFVNRYRDADPVIRAECISAIGGWMKTDPEYWVDGNYLRYIGWVLSDESKETRREAVRAIFALYQKEAYIGKLGHFTDRFKKQLVHMACGEHDTNVRIQALQVVRQIEANGLLDDDEQRDAVAMLVFEKEKRVRHAAADFFRGLVEEQVEELKSELDAHGKTARGRKVGGNKKADKERERALAQATEYKALADLLVKYGRKLDGRGDDDEPADEDGDDEDEAMADLAAAFKAGDDDADPGVPRGRVAFAIEALWDSMAAVQDWEGMLTYLLKDHSPAAASSAKASGKGKGKAAIGRGKKTSQDEADGDEEMEDEDVEDAEAALPRQVRLTEEEETLFVEILLAALTRVTQAQAVTKKDKEQEDEDIANVSRIVIDALPKLFAKHQTFSARMVDILAIPRLISLDLYLDMQQISAYEALWDDVSRQFKKNTEADVLDQAARTLVVFLAANNLSATNSTKIADLERDLLDSLRTAAGDDVENASLDEDELANLTAVVARIEHLYRVKSLNEALDDTAGNSATSALEVVDNIVNRGQRGYKEEEELVGHAIRILAAHLSWHLLSVVTDVRLAGTSDLSALVALTEERRTLLEKLEEFAVGNGTNAAEGIKRIALAVLLDIYLIAHTITSAEADPNKLLEELKLTASEELQARCAGYIEAEVERHAELLAEQVDEDGDASPGDGANDGEESSGSDTETESNQRNKKKKAKGKGKKGKGNADAPAAGQFKLRSASQLRAHNTREQARLLAKTRFEQTVAPFVRAIHAGAFDLSHATVVLKYWGRLGPVFDEQAKLLMHDLRDEGNYGSSSATVATIIVDALKGACDLYIDASNDVATEEHLVSLARHLQGVAAVRGAQLAIVSRMPAADHLRLHVDALKWAVAKLARFEEAKRKADRDRLLSYFKALGHLLFGLDGRSALKVKTTLDALLDENKIEVPAMSKIWEPVRAYQRRLITNMSKDPSLQKAATADRAKSTRNKGKGKGKAVASDGEEEERDELDEDENGDDEGAAEAIPAPKKRKAPVISQELYGSAGSPAKRQRTAEPEDLDNNDALDALLAGNGSPAKSLSSQAPEAMEDDAQEEEAEQDVGGQQEAEGEERERAATPQAEREKETGELSMTGEEDETDRPEFEREDSVASEISLTDVKLARRRKIAR</sequence>
<dbReference type="InterPro" id="IPR016024">
    <property type="entry name" value="ARM-type_fold"/>
</dbReference>
<feature type="compositionally biased region" description="Basic residues" evidence="2">
    <location>
        <begin position="537"/>
        <end position="546"/>
    </location>
</feature>
<keyword evidence="5" id="KW-1185">Reference proteome</keyword>
<dbReference type="PANTHER" id="PTHR11199">
    <property type="entry name" value="STROMAL ANTIGEN"/>
    <property type="match status" value="1"/>
</dbReference>
<feature type="compositionally biased region" description="Low complexity" evidence="2">
    <location>
        <begin position="655"/>
        <end position="671"/>
    </location>
</feature>
<accession>A0A2S5BCI1</accession>
<feature type="compositionally biased region" description="Acidic residues" evidence="2">
    <location>
        <begin position="55"/>
        <end position="80"/>
    </location>
</feature>
<feature type="compositionally biased region" description="Acidic residues" evidence="2">
    <location>
        <begin position="1361"/>
        <end position="1381"/>
    </location>
</feature>
<feature type="region of interest" description="Disordered" evidence="2">
    <location>
        <begin position="655"/>
        <end position="696"/>
    </location>
</feature>
<dbReference type="GO" id="GO:0003682">
    <property type="term" value="F:chromatin binding"/>
    <property type="evidence" value="ECO:0007669"/>
    <property type="project" value="TreeGrafter"/>
</dbReference>
<feature type="compositionally biased region" description="Basic residues" evidence="2">
    <location>
        <begin position="1346"/>
        <end position="1355"/>
    </location>
</feature>
<dbReference type="InterPro" id="IPR013721">
    <property type="entry name" value="STAG"/>
</dbReference>
<dbReference type="GO" id="GO:0000785">
    <property type="term" value="C:chromatin"/>
    <property type="evidence" value="ECO:0007669"/>
    <property type="project" value="TreeGrafter"/>
</dbReference>
<feature type="compositionally biased region" description="Acidic residues" evidence="2">
    <location>
        <begin position="679"/>
        <end position="696"/>
    </location>
</feature>
<evidence type="ECO:0000256" key="1">
    <source>
        <dbReference type="SAM" id="Coils"/>
    </source>
</evidence>
<feature type="region of interest" description="Disordered" evidence="2">
    <location>
        <begin position="1047"/>
        <end position="1108"/>
    </location>
</feature>
<comment type="caution">
    <text evidence="4">The sequence shown here is derived from an EMBL/GenBank/DDBJ whole genome shotgun (WGS) entry which is preliminary data.</text>
</comment>
<dbReference type="GO" id="GO:0005634">
    <property type="term" value="C:nucleus"/>
    <property type="evidence" value="ECO:0007669"/>
    <property type="project" value="TreeGrafter"/>
</dbReference>
<feature type="region of interest" description="Disordered" evidence="2">
    <location>
        <begin position="1332"/>
        <end position="1512"/>
    </location>
</feature>
<gene>
    <name evidence="4" type="ORF">BMF94_2635</name>
</gene>
<feature type="region of interest" description="Disordered" evidence="2">
    <location>
        <begin position="1"/>
        <end position="161"/>
    </location>
</feature>
<dbReference type="GO" id="GO:0007062">
    <property type="term" value="P:sister chromatid cohesion"/>
    <property type="evidence" value="ECO:0007669"/>
    <property type="project" value="UniProtKB-ARBA"/>
</dbReference>
<dbReference type="InterPro" id="IPR056396">
    <property type="entry name" value="HEAT_SCC3-SA"/>
</dbReference>
<dbReference type="GO" id="GO:0008278">
    <property type="term" value="C:cohesin complex"/>
    <property type="evidence" value="ECO:0007669"/>
    <property type="project" value="TreeGrafter"/>
</dbReference>
<dbReference type="STRING" id="741276.A0A2S5BCI1"/>
<feature type="region of interest" description="Disordered" evidence="2">
    <location>
        <begin position="532"/>
        <end position="554"/>
    </location>
</feature>
<name>A0A2S5BCI1_9BASI</name>
<feature type="compositionally biased region" description="Low complexity" evidence="2">
    <location>
        <begin position="1"/>
        <end position="24"/>
    </location>
</feature>
<feature type="compositionally biased region" description="Acidic residues" evidence="2">
    <location>
        <begin position="1446"/>
        <end position="1458"/>
    </location>
</feature>
<keyword evidence="1" id="KW-0175">Coiled coil</keyword>
<dbReference type="SUPFAM" id="SSF48371">
    <property type="entry name" value="ARM repeat"/>
    <property type="match status" value="1"/>
</dbReference>
<dbReference type="Gene3D" id="1.25.10.10">
    <property type="entry name" value="Leucine-rich Repeat Variant"/>
    <property type="match status" value="1"/>
</dbReference>